<evidence type="ECO:0000313" key="4">
    <source>
        <dbReference type="Proteomes" id="UP000473008"/>
    </source>
</evidence>
<feature type="chain" id="PRO_5027077142" evidence="1">
    <location>
        <begin position="25"/>
        <end position="284"/>
    </location>
</feature>
<accession>A0A6M1RJW8</accession>
<evidence type="ECO:0000313" key="3">
    <source>
        <dbReference type="EMBL" id="NGN96437.1"/>
    </source>
</evidence>
<organism evidence="3 4">
    <name type="scientific">Grimontia sedimenti</name>
    <dbReference type="NCBI Taxonomy" id="2711294"/>
    <lineage>
        <taxon>Bacteria</taxon>
        <taxon>Pseudomonadati</taxon>
        <taxon>Pseudomonadota</taxon>
        <taxon>Gammaproteobacteria</taxon>
        <taxon>Vibrionales</taxon>
        <taxon>Vibrionaceae</taxon>
        <taxon>Grimontia</taxon>
    </lineage>
</organism>
<dbReference type="PANTHER" id="PTHR30535:SF4">
    <property type="entry name" value="HEMIN-BINDING PERIPLASMIC PROTEIN HMUT"/>
    <property type="match status" value="1"/>
</dbReference>
<dbReference type="InterPro" id="IPR050902">
    <property type="entry name" value="ABC_Transporter_SBP"/>
</dbReference>
<dbReference type="RefSeq" id="WP_165011539.1">
    <property type="nucleotide sequence ID" value="NZ_JAALDL010000001.1"/>
</dbReference>
<evidence type="ECO:0000259" key="2">
    <source>
        <dbReference type="PROSITE" id="PS50983"/>
    </source>
</evidence>
<dbReference type="InterPro" id="IPR002491">
    <property type="entry name" value="ABC_transptr_periplasmic_BD"/>
</dbReference>
<sequence length="284" mass="29977">MKKNFKLGAAALLFTGLFASSALAQDARIISAGSTVTELLFALGAEKEVVAVDLTSRHYLDGREIPVLGYHRQLSAEGLLALSPTHLVGSPEMGPESTLNLLKSAKVDVQKLPTGTSIEDFNQRVDSVASITGTEDKGAEIKADVADKIGKLNASAPEKRPSVMFMMMSDGRPLTVAGDETTVNTVIELAGGMNPAAKETSSYKPLSTESIVEMQPEYILVSERTLSQVGGIEGMVKQQPLLSATPAFKNDNIIPISGYAILGGFGLASLDLATDLNKRIVAGE</sequence>
<comment type="caution">
    <text evidence="3">The sequence shown here is derived from an EMBL/GenBank/DDBJ whole genome shotgun (WGS) entry which is preliminary data.</text>
</comment>
<evidence type="ECO:0000256" key="1">
    <source>
        <dbReference type="SAM" id="SignalP"/>
    </source>
</evidence>
<dbReference type="AlphaFoldDB" id="A0A6M1RJW8"/>
<dbReference type="PANTHER" id="PTHR30535">
    <property type="entry name" value="VITAMIN B12-BINDING PROTEIN"/>
    <property type="match status" value="1"/>
</dbReference>
<proteinExistence type="predicted"/>
<reference evidence="3 4" key="1">
    <citation type="submission" date="2020-02" db="EMBL/GenBank/DDBJ databases">
        <title>The draft genome of Grimontia sedimenta sp. nov., isolated from benthic sediments near coral reefs south of Kuwait.</title>
        <authorList>
            <person name="Mahmoud H.M."/>
            <person name="Jose L."/>
            <person name="Eapen S."/>
        </authorList>
    </citation>
    <scope>NUCLEOTIDE SEQUENCE [LARGE SCALE GENOMIC DNA]</scope>
    <source>
        <strain evidence="3 4">S25</strain>
    </source>
</reference>
<keyword evidence="4" id="KW-1185">Reference proteome</keyword>
<dbReference type="Pfam" id="PF01497">
    <property type="entry name" value="Peripla_BP_2"/>
    <property type="match status" value="1"/>
</dbReference>
<dbReference type="PROSITE" id="PS50983">
    <property type="entry name" value="FE_B12_PBP"/>
    <property type="match status" value="1"/>
</dbReference>
<keyword evidence="1" id="KW-0732">Signal</keyword>
<dbReference type="EMBL" id="JAALDL010000001">
    <property type="protein sequence ID" value="NGN96437.1"/>
    <property type="molecule type" value="Genomic_DNA"/>
</dbReference>
<dbReference type="Gene3D" id="3.40.50.1980">
    <property type="entry name" value="Nitrogenase molybdenum iron protein domain"/>
    <property type="match status" value="2"/>
</dbReference>
<feature type="signal peptide" evidence="1">
    <location>
        <begin position="1"/>
        <end position="24"/>
    </location>
</feature>
<feature type="domain" description="Fe/B12 periplasmic-binding" evidence="2">
    <location>
        <begin position="28"/>
        <end position="284"/>
    </location>
</feature>
<name>A0A6M1RJW8_9GAMM</name>
<dbReference type="SUPFAM" id="SSF53807">
    <property type="entry name" value="Helical backbone' metal receptor"/>
    <property type="match status" value="1"/>
</dbReference>
<protein>
    <submittedName>
        <fullName evidence="3">ABC transporter substrate-binding protein</fullName>
    </submittedName>
</protein>
<gene>
    <name evidence="3" type="ORF">G5S52_01840</name>
</gene>
<dbReference type="Proteomes" id="UP000473008">
    <property type="component" value="Unassembled WGS sequence"/>
</dbReference>